<keyword evidence="4" id="KW-1185">Reference proteome</keyword>
<accession>A0ABQ4JF00</accession>
<dbReference type="InterPro" id="IPR005804">
    <property type="entry name" value="FA_desaturase_dom"/>
</dbReference>
<keyword evidence="1" id="KW-1133">Transmembrane helix</keyword>
<protein>
    <submittedName>
        <fullName evidence="3">Dihydrorhizobitoxine desaturase</fullName>
    </submittedName>
</protein>
<comment type="caution">
    <text evidence="3">The sequence shown here is derived from an EMBL/GenBank/DDBJ whole genome shotgun (WGS) entry which is preliminary data.</text>
</comment>
<reference evidence="3 4" key="1">
    <citation type="submission" date="2021-01" db="EMBL/GenBank/DDBJ databases">
        <title>Whole genome shotgun sequence of Verrucosispora qiuiae NBRC 106684.</title>
        <authorList>
            <person name="Komaki H."/>
            <person name="Tamura T."/>
        </authorList>
    </citation>
    <scope>NUCLEOTIDE SEQUENCE [LARGE SCALE GENOMIC DNA]</scope>
    <source>
        <strain evidence="3 4">NBRC 106684</strain>
    </source>
</reference>
<feature type="transmembrane region" description="Helical" evidence="1">
    <location>
        <begin position="45"/>
        <end position="70"/>
    </location>
</feature>
<dbReference type="PANTHER" id="PTHR19353">
    <property type="entry name" value="FATTY ACID DESATURASE 2"/>
    <property type="match status" value="1"/>
</dbReference>
<evidence type="ECO:0000313" key="3">
    <source>
        <dbReference type="EMBL" id="GIJ28778.1"/>
    </source>
</evidence>
<feature type="transmembrane region" description="Helical" evidence="1">
    <location>
        <begin position="204"/>
        <end position="222"/>
    </location>
</feature>
<dbReference type="PANTHER" id="PTHR19353:SF19">
    <property type="entry name" value="DELTA(5) FATTY ACID DESATURASE C-RELATED"/>
    <property type="match status" value="1"/>
</dbReference>
<feature type="transmembrane region" description="Helical" evidence="1">
    <location>
        <begin position="228"/>
        <end position="246"/>
    </location>
</feature>
<gene>
    <name evidence="3" type="primary">rtxC</name>
    <name evidence="3" type="ORF">Vqi01_39400</name>
</gene>
<name>A0ABQ4JF00_9ACTN</name>
<feature type="domain" description="Fatty acid desaturase" evidence="2">
    <location>
        <begin position="59"/>
        <end position="308"/>
    </location>
</feature>
<proteinExistence type="predicted"/>
<dbReference type="InterPro" id="IPR012171">
    <property type="entry name" value="Fatty_acid_desaturase"/>
</dbReference>
<dbReference type="Pfam" id="PF00487">
    <property type="entry name" value="FA_desaturase"/>
    <property type="match status" value="1"/>
</dbReference>
<organism evidence="3 4">
    <name type="scientific">Micromonospora qiuiae</name>
    <dbReference type="NCBI Taxonomy" id="502268"/>
    <lineage>
        <taxon>Bacteria</taxon>
        <taxon>Bacillati</taxon>
        <taxon>Actinomycetota</taxon>
        <taxon>Actinomycetes</taxon>
        <taxon>Micromonosporales</taxon>
        <taxon>Micromonosporaceae</taxon>
        <taxon>Micromonospora</taxon>
    </lineage>
</organism>
<dbReference type="Proteomes" id="UP000653076">
    <property type="component" value="Unassembled WGS sequence"/>
</dbReference>
<evidence type="ECO:0000256" key="1">
    <source>
        <dbReference type="SAM" id="Phobius"/>
    </source>
</evidence>
<dbReference type="EMBL" id="BOPC01000054">
    <property type="protein sequence ID" value="GIJ28778.1"/>
    <property type="molecule type" value="Genomic_DNA"/>
</dbReference>
<dbReference type="RefSeq" id="WP_204036283.1">
    <property type="nucleotide sequence ID" value="NZ_BOPC01000054.1"/>
</dbReference>
<evidence type="ECO:0000259" key="2">
    <source>
        <dbReference type="Pfam" id="PF00487"/>
    </source>
</evidence>
<evidence type="ECO:0000313" key="4">
    <source>
        <dbReference type="Proteomes" id="UP000653076"/>
    </source>
</evidence>
<keyword evidence="1" id="KW-0812">Transmembrane</keyword>
<sequence>MGAIVWAYEGKRYTMYRFSPDIEREIKELNKSDNWHALLAWSTDIILIVGYAAACHLISWWLYPVAVLVIGARQRGLSTILHDCAHGVGASDKRLQMVLGTVLTAYPIFQTHYAYKISHVFTHHPKLGNPDGDPDLQFFVEEKVYTPASRARYIGRVLVWPALGRQTVAYLRYLVRNRYLVLKGEGPKERVASPVQRRKERLDVAAFWMFWAAVTGFCWHIGALDELLLFWVIPFLTSFQILGWYIELSEHTPLVRDHTVDLYMTRNRKSRGLEKWLTGIHNDNYHLEHHLDPRTPFWNLHKAREIRLRDPNYAALDAMTGGLFTKGPQGQPSALATIIRMMNEPATADRTAETHRAAA</sequence>
<dbReference type="CDD" id="cd03510">
    <property type="entry name" value="Rhizobitoxine-FADS-like"/>
    <property type="match status" value="1"/>
</dbReference>
<keyword evidence="1" id="KW-0472">Membrane</keyword>